<evidence type="ECO:0000313" key="1">
    <source>
        <dbReference type="EMBL" id="GFY29498.1"/>
    </source>
</evidence>
<accession>A0A8X6W718</accession>
<gene>
    <name evidence="1" type="ORF">TNCV_2626691</name>
</gene>
<evidence type="ECO:0000313" key="2">
    <source>
        <dbReference type="Proteomes" id="UP000887159"/>
    </source>
</evidence>
<dbReference type="EMBL" id="BMAU01021388">
    <property type="protein sequence ID" value="GFY29498.1"/>
    <property type="molecule type" value="Genomic_DNA"/>
</dbReference>
<name>A0A8X6W718_TRICX</name>
<sequence length="72" mass="8283">MQFMIENWVASIESLRSTELEQLQVHVELMPEPDKISNLIEEVVDLVRQMNLEVDSDGFQEPLDSHGSRADN</sequence>
<proteinExistence type="predicted"/>
<comment type="caution">
    <text evidence="1">The sequence shown here is derived from an EMBL/GenBank/DDBJ whole genome shotgun (WGS) entry which is preliminary data.</text>
</comment>
<dbReference type="Proteomes" id="UP000887159">
    <property type="component" value="Unassembled WGS sequence"/>
</dbReference>
<reference evidence="1" key="1">
    <citation type="submission" date="2020-08" db="EMBL/GenBank/DDBJ databases">
        <title>Multicomponent nature underlies the extraordinary mechanical properties of spider dragline silk.</title>
        <authorList>
            <person name="Kono N."/>
            <person name="Nakamura H."/>
            <person name="Mori M."/>
            <person name="Yoshida Y."/>
            <person name="Ohtoshi R."/>
            <person name="Malay A.D."/>
            <person name="Moran D.A.P."/>
            <person name="Tomita M."/>
            <person name="Numata K."/>
            <person name="Arakawa K."/>
        </authorList>
    </citation>
    <scope>NUCLEOTIDE SEQUENCE</scope>
</reference>
<protein>
    <submittedName>
        <fullName evidence="1">Uncharacterized protein</fullName>
    </submittedName>
</protein>
<keyword evidence="2" id="KW-1185">Reference proteome</keyword>
<dbReference type="AlphaFoldDB" id="A0A8X6W718"/>
<organism evidence="1 2">
    <name type="scientific">Trichonephila clavipes</name>
    <name type="common">Golden silk orbweaver</name>
    <name type="synonym">Nephila clavipes</name>
    <dbReference type="NCBI Taxonomy" id="2585209"/>
    <lineage>
        <taxon>Eukaryota</taxon>
        <taxon>Metazoa</taxon>
        <taxon>Ecdysozoa</taxon>
        <taxon>Arthropoda</taxon>
        <taxon>Chelicerata</taxon>
        <taxon>Arachnida</taxon>
        <taxon>Araneae</taxon>
        <taxon>Araneomorphae</taxon>
        <taxon>Entelegynae</taxon>
        <taxon>Araneoidea</taxon>
        <taxon>Nephilidae</taxon>
        <taxon>Trichonephila</taxon>
    </lineage>
</organism>